<dbReference type="OMA" id="FIRTECK"/>
<keyword evidence="3" id="KW-1185">Reference proteome</keyword>
<organism evidence="3">
    <name type="scientific">Naegleria gruberi</name>
    <name type="common">Amoeba</name>
    <dbReference type="NCBI Taxonomy" id="5762"/>
    <lineage>
        <taxon>Eukaryota</taxon>
        <taxon>Discoba</taxon>
        <taxon>Heterolobosea</taxon>
        <taxon>Tetramitia</taxon>
        <taxon>Eutetramitia</taxon>
        <taxon>Vahlkampfiidae</taxon>
        <taxon>Naegleria</taxon>
    </lineage>
</organism>
<feature type="region of interest" description="Disordered" evidence="1">
    <location>
        <begin position="39"/>
        <end position="80"/>
    </location>
</feature>
<dbReference type="AlphaFoldDB" id="D2VZM1"/>
<dbReference type="Proteomes" id="UP000006671">
    <property type="component" value="Unassembled WGS sequence"/>
</dbReference>
<sequence length="326" mass="36944">MIIISGTRADDFDLIPMSLSDSGDTTSMRSYVIQNRALRSNSLQPSSPSSFSPQFPNNQSNYSTNSTTSTMSGSNSNTSKRNSSLSHLCYSQEFVENHLKSTAEMASQFEIRKVLLIGACRMFKDFLLNYKKGKSDDVTGFIRVKIEFIRTECKKLSLLAETIYITTPSHHRKMECCCNVISQMDIINEIVDNLTKIERDAECLHSTLKQGVSKSFRSNSLVSFSYDFQRASTALEAVDELPLEKGITLLLLRRNLERRTNRMLTNTLLDPISTKEDEQADKLYLQEEIGLLPKEFQTTLNRFYMAQRGGSFCSLTDLIPDDSFED</sequence>
<dbReference type="EMBL" id="GG738915">
    <property type="protein sequence ID" value="EFC37683.1"/>
    <property type="molecule type" value="Genomic_DNA"/>
</dbReference>
<accession>D2VZM1</accession>
<dbReference type="KEGG" id="ngr:NAEGRDRAFT_81840"/>
<evidence type="ECO:0000256" key="1">
    <source>
        <dbReference type="SAM" id="MobiDB-lite"/>
    </source>
</evidence>
<dbReference type="InParanoid" id="D2VZM1"/>
<dbReference type="RefSeq" id="XP_002670427.1">
    <property type="nucleotide sequence ID" value="XM_002670381.1"/>
</dbReference>
<evidence type="ECO:0000313" key="2">
    <source>
        <dbReference type="EMBL" id="EFC37683.1"/>
    </source>
</evidence>
<proteinExistence type="predicted"/>
<name>D2VZM1_NAEGR</name>
<evidence type="ECO:0000313" key="3">
    <source>
        <dbReference type="Proteomes" id="UP000006671"/>
    </source>
</evidence>
<dbReference type="VEuPathDB" id="AmoebaDB:NAEGRDRAFT_81840"/>
<feature type="compositionally biased region" description="Low complexity" evidence="1">
    <location>
        <begin position="40"/>
        <end position="79"/>
    </location>
</feature>
<dbReference type="GeneID" id="8857600"/>
<gene>
    <name evidence="2" type="ORF">NAEGRDRAFT_81840</name>
</gene>
<protein>
    <submittedName>
        <fullName evidence="2">Uncharacterized protein</fullName>
    </submittedName>
</protein>
<reference evidence="2 3" key="1">
    <citation type="journal article" date="2010" name="Cell">
        <title>The genome of Naegleria gruberi illuminates early eukaryotic versatility.</title>
        <authorList>
            <person name="Fritz-Laylin L.K."/>
            <person name="Prochnik S.E."/>
            <person name="Ginger M.L."/>
            <person name="Dacks J.B."/>
            <person name="Carpenter M.L."/>
            <person name="Field M.C."/>
            <person name="Kuo A."/>
            <person name="Paredez A."/>
            <person name="Chapman J."/>
            <person name="Pham J."/>
            <person name="Shu S."/>
            <person name="Neupane R."/>
            <person name="Cipriano M."/>
            <person name="Mancuso J."/>
            <person name="Tu H."/>
            <person name="Salamov A."/>
            <person name="Lindquist E."/>
            <person name="Shapiro H."/>
            <person name="Lucas S."/>
            <person name="Grigoriev I.V."/>
            <person name="Cande W.Z."/>
            <person name="Fulton C."/>
            <person name="Rokhsar D.S."/>
            <person name="Dawson S.C."/>
        </authorList>
    </citation>
    <scope>NUCLEOTIDE SEQUENCE [LARGE SCALE GENOMIC DNA]</scope>
    <source>
        <strain evidence="2 3">NEG-M</strain>
    </source>
</reference>
<dbReference type="OrthoDB" id="10622944at2759"/>